<sequence>MTTAPATTGTPATTATTASPVAPATPADLTAATAAADGAAVLLHDLLDRAAALRPDLPAVSGGADRLTHAALAHHSRRLAGRLHGLGVRPGDRVVIVAPSDTLIPVLCHAVSRLGAAFSVLHEQTTGRPLEHVLADCTPALLVAEDPGALATAEARGIRVLPAAEARDTAAHDGPPAAYPERRADPSDVACLVYTSGSTALPKAVVSTHAQMLFAARAIQTELAYRPDDIVYCPVPLSFDYGLYQLFLGSLSGAHVHLGRPAEAGPGLAGHLTRTGATVLAAVPSVAENLARLLGRSTTPRPLDLRLLTSTGAAMNAGTLVALRAALPALRVQLMYGLTECKRVSIMPPDGDLSRPGASGRALPGTEVHVEDATGRRLPPGESGEFVVSGPHVMSGYWGQEELTEARFTREAGGPPRLRTGDFGHLDAEGYLYFSGRGDDLYKERGFRVSGIEVETAACRVPGVEAAALLPPRDGTDAVLVVVGPLTAAEVLAALRGEIEEFKIPRTCLVRGPLPLTANGKIDRAAVRAWAREQPVTAAHGASR</sequence>
<dbReference type="Pfam" id="PF13193">
    <property type="entry name" value="AMP-binding_C"/>
    <property type="match status" value="1"/>
</dbReference>
<accession>A0ABN0UZU8</accession>
<organism evidence="4 5">
    <name type="scientific">Streptomyces polychromogenes</name>
    <dbReference type="NCBI Taxonomy" id="67342"/>
    <lineage>
        <taxon>Bacteria</taxon>
        <taxon>Bacillati</taxon>
        <taxon>Actinomycetota</taxon>
        <taxon>Actinomycetes</taxon>
        <taxon>Kitasatosporales</taxon>
        <taxon>Streptomycetaceae</taxon>
        <taxon>Streptomyces</taxon>
    </lineage>
</organism>
<evidence type="ECO:0000313" key="4">
    <source>
        <dbReference type="EMBL" id="GAA0268341.1"/>
    </source>
</evidence>
<proteinExistence type="predicted"/>
<keyword evidence="5" id="KW-1185">Reference proteome</keyword>
<dbReference type="SUPFAM" id="SSF56801">
    <property type="entry name" value="Acetyl-CoA synthetase-like"/>
    <property type="match status" value="1"/>
</dbReference>
<dbReference type="PANTHER" id="PTHR43767">
    <property type="entry name" value="LONG-CHAIN-FATTY-ACID--COA LIGASE"/>
    <property type="match status" value="1"/>
</dbReference>
<comment type="caution">
    <text evidence="4">The sequence shown here is derived from an EMBL/GenBank/DDBJ whole genome shotgun (WGS) entry which is preliminary data.</text>
</comment>
<feature type="region of interest" description="Disordered" evidence="1">
    <location>
        <begin position="1"/>
        <end position="22"/>
    </location>
</feature>
<evidence type="ECO:0000259" key="2">
    <source>
        <dbReference type="Pfam" id="PF00501"/>
    </source>
</evidence>
<evidence type="ECO:0000259" key="3">
    <source>
        <dbReference type="Pfam" id="PF13193"/>
    </source>
</evidence>
<evidence type="ECO:0000313" key="5">
    <source>
        <dbReference type="Proteomes" id="UP001501867"/>
    </source>
</evidence>
<dbReference type="EMBL" id="BAAABV010000002">
    <property type="protein sequence ID" value="GAA0268341.1"/>
    <property type="molecule type" value="Genomic_DNA"/>
</dbReference>
<gene>
    <name evidence="4" type="ORF">GCM10010302_02580</name>
</gene>
<dbReference type="InterPro" id="IPR042099">
    <property type="entry name" value="ANL_N_sf"/>
</dbReference>
<feature type="domain" description="AMP-dependent synthetase/ligase" evidence="2">
    <location>
        <begin position="48"/>
        <end position="398"/>
    </location>
</feature>
<dbReference type="InterPro" id="IPR045851">
    <property type="entry name" value="AMP-bd_C_sf"/>
</dbReference>
<dbReference type="RefSeq" id="WP_344150886.1">
    <property type="nucleotide sequence ID" value="NZ_BAAABV010000002.1"/>
</dbReference>
<reference evidence="4 5" key="1">
    <citation type="journal article" date="2019" name="Int. J. Syst. Evol. Microbiol.">
        <title>The Global Catalogue of Microorganisms (GCM) 10K type strain sequencing project: providing services to taxonomists for standard genome sequencing and annotation.</title>
        <authorList>
            <consortium name="The Broad Institute Genomics Platform"/>
            <consortium name="The Broad Institute Genome Sequencing Center for Infectious Disease"/>
            <person name="Wu L."/>
            <person name="Ma J."/>
        </authorList>
    </citation>
    <scope>NUCLEOTIDE SEQUENCE [LARGE SCALE GENOMIC DNA]</scope>
    <source>
        <strain evidence="4 5">JCM 4505</strain>
    </source>
</reference>
<dbReference type="InterPro" id="IPR050237">
    <property type="entry name" value="ATP-dep_AMP-bd_enzyme"/>
</dbReference>
<dbReference type="Pfam" id="PF00501">
    <property type="entry name" value="AMP-binding"/>
    <property type="match status" value="1"/>
</dbReference>
<dbReference type="PANTHER" id="PTHR43767:SF1">
    <property type="entry name" value="NONRIBOSOMAL PEPTIDE SYNTHASE PES1 (EUROFUNG)-RELATED"/>
    <property type="match status" value="1"/>
</dbReference>
<dbReference type="InterPro" id="IPR000873">
    <property type="entry name" value="AMP-dep_synth/lig_dom"/>
</dbReference>
<dbReference type="InterPro" id="IPR025110">
    <property type="entry name" value="AMP-bd_C"/>
</dbReference>
<name>A0ABN0UZU8_9ACTN</name>
<dbReference type="Gene3D" id="3.40.50.12780">
    <property type="entry name" value="N-terminal domain of ligase-like"/>
    <property type="match status" value="1"/>
</dbReference>
<evidence type="ECO:0000256" key="1">
    <source>
        <dbReference type="SAM" id="MobiDB-lite"/>
    </source>
</evidence>
<dbReference type="Proteomes" id="UP001501867">
    <property type="component" value="Unassembled WGS sequence"/>
</dbReference>
<feature type="domain" description="AMP-binding enzyme C-terminal" evidence="3">
    <location>
        <begin position="453"/>
        <end position="521"/>
    </location>
</feature>
<protein>
    <submittedName>
        <fullName evidence="4">AMP-binding protein</fullName>
    </submittedName>
</protein>
<dbReference type="Gene3D" id="3.30.300.30">
    <property type="match status" value="1"/>
</dbReference>